<accession>A0ABD6ETH1</accession>
<evidence type="ECO:0000313" key="2">
    <source>
        <dbReference type="Proteomes" id="UP001608902"/>
    </source>
</evidence>
<name>A0ABD6ETH1_9BILA</name>
<dbReference type="AlphaFoldDB" id="A0ABD6ETH1"/>
<dbReference type="EMBL" id="JBGFUD010011144">
    <property type="protein sequence ID" value="MFH4983118.1"/>
    <property type="molecule type" value="Genomic_DNA"/>
</dbReference>
<dbReference type="Proteomes" id="UP001608902">
    <property type="component" value="Unassembled WGS sequence"/>
</dbReference>
<organism evidence="1 2">
    <name type="scientific">Gnathostoma spinigerum</name>
    <dbReference type="NCBI Taxonomy" id="75299"/>
    <lineage>
        <taxon>Eukaryota</taxon>
        <taxon>Metazoa</taxon>
        <taxon>Ecdysozoa</taxon>
        <taxon>Nematoda</taxon>
        <taxon>Chromadorea</taxon>
        <taxon>Rhabditida</taxon>
        <taxon>Spirurina</taxon>
        <taxon>Gnathostomatomorpha</taxon>
        <taxon>Gnathostomatoidea</taxon>
        <taxon>Gnathostomatidae</taxon>
        <taxon>Gnathostoma</taxon>
    </lineage>
</organism>
<protein>
    <submittedName>
        <fullName evidence="1">Uncharacterized protein</fullName>
    </submittedName>
</protein>
<evidence type="ECO:0000313" key="1">
    <source>
        <dbReference type="EMBL" id="MFH4983118.1"/>
    </source>
</evidence>
<reference evidence="1 2" key="1">
    <citation type="submission" date="2024-08" db="EMBL/GenBank/DDBJ databases">
        <title>Gnathostoma spinigerum genome.</title>
        <authorList>
            <person name="Gonzalez-Bertolin B."/>
            <person name="Monzon S."/>
            <person name="Zaballos A."/>
            <person name="Jimenez P."/>
            <person name="Dekumyoy P."/>
            <person name="Varona S."/>
            <person name="Cuesta I."/>
            <person name="Sumanam S."/>
            <person name="Adisakwattana P."/>
            <person name="Gasser R.B."/>
            <person name="Hernandez-Gonzalez A."/>
            <person name="Young N.D."/>
            <person name="Perteguer M.J."/>
        </authorList>
    </citation>
    <scope>NUCLEOTIDE SEQUENCE [LARGE SCALE GENOMIC DNA]</scope>
    <source>
        <strain evidence="1">AL3</strain>
        <tissue evidence="1">Liver</tissue>
    </source>
</reference>
<gene>
    <name evidence="1" type="ORF">AB6A40_009827</name>
</gene>
<keyword evidence="2" id="KW-1185">Reference proteome</keyword>
<proteinExistence type="predicted"/>
<comment type="caution">
    <text evidence="1">The sequence shown here is derived from an EMBL/GenBank/DDBJ whole genome shotgun (WGS) entry which is preliminary data.</text>
</comment>
<sequence>MQDIIRSRDCDRIEFRKLSSRPGWCCFGRGWCTSASVAHFLRWMFNVEDSAAEPSCGAIPREWQDTKRMNYRTSKLAARIKKDTRFVKGKETDVPKCSVAGLDLLEMGSNGATPKPISSEGFSTVSLDRGNINNEGLFKSDRYCKECFINVPDRSNRNTYFSI</sequence>